<sequence>MKSQGTTIGISFDGFANTRCALETAHAAVAAGVHNLWVAEHMGYREAFVTSMGFRMNDPDVFVVPTAISPYLWQPSPTAMALATLTEVGDAPVGVAIATGNPMFLRESGKDVVKPIRAVGEFAASLRALWTGNAVHREGEFFQLAGARLAFLPPQSLVIYIAAIGPQ</sequence>
<dbReference type="InterPro" id="IPR050564">
    <property type="entry name" value="F420-G6PD/mer"/>
</dbReference>
<feature type="domain" description="Luciferase-like" evidence="2">
    <location>
        <begin position="19"/>
        <end position="167"/>
    </location>
</feature>
<dbReference type="GO" id="GO:0016705">
    <property type="term" value="F:oxidoreductase activity, acting on paired donors, with incorporation or reduction of molecular oxygen"/>
    <property type="evidence" value="ECO:0007669"/>
    <property type="project" value="InterPro"/>
</dbReference>
<evidence type="ECO:0000259" key="2">
    <source>
        <dbReference type="Pfam" id="PF00296"/>
    </source>
</evidence>
<reference evidence="3" key="1">
    <citation type="submission" date="2018-05" db="EMBL/GenBank/DDBJ databases">
        <authorList>
            <person name="Lanie J.A."/>
            <person name="Ng W.-L."/>
            <person name="Kazmierczak K.M."/>
            <person name="Andrzejewski T.M."/>
            <person name="Davidsen T.M."/>
            <person name="Wayne K.J."/>
            <person name="Tettelin H."/>
            <person name="Glass J.I."/>
            <person name="Rusch D."/>
            <person name="Podicherti R."/>
            <person name="Tsui H.-C.T."/>
            <person name="Winkler M.E."/>
        </authorList>
    </citation>
    <scope>NUCLEOTIDE SEQUENCE</scope>
</reference>
<proteinExistence type="predicted"/>
<feature type="non-terminal residue" evidence="3">
    <location>
        <position position="167"/>
    </location>
</feature>
<dbReference type="SUPFAM" id="SSF51679">
    <property type="entry name" value="Bacterial luciferase-like"/>
    <property type="match status" value="1"/>
</dbReference>
<protein>
    <recommendedName>
        <fullName evidence="2">Luciferase-like domain-containing protein</fullName>
    </recommendedName>
</protein>
<accession>A0A382NYK2</accession>
<evidence type="ECO:0000256" key="1">
    <source>
        <dbReference type="ARBA" id="ARBA00023002"/>
    </source>
</evidence>
<keyword evidence="1" id="KW-0560">Oxidoreductase</keyword>
<evidence type="ECO:0000313" key="3">
    <source>
        <dbReference type="EMBL" id="SVC66146.1"/>
    </source>
</evidence>
<name>A0A382NYK2_9ZZZZ</name>
<dbReference type="InterPro" id="IPR036661">
    <property type="entry name" value="Luciferase-like_sf"/>
</dbReference>
<dbReference type="Pfam" id="PF00296">
    <property type="entry name" value="Bac_luciferase"/>
    <property type="match status" value="1"/>
</dbReference>
<dbReference type="PANTHER" id="PTHR43244">
    <property type="match status" value="1"/>
</dbReference>
<gene>
    <name evidence="3" type="ORF">METZ01_LOCUS319000</name>
</gene>
<dbReference type="Gene3D" id="3.20.20.30">
    <property type="entry name" value="Luciferase-like domain"/>
    <property type="match status" value="1"/>
</dbReference>
<organism evidence="3">
    <name type="scientific">marine metagenome</name>
    <dbReference type="NCBI Taxonomy" id="408172"/>
    <lineage>
        <taxon>unclassified sequences</taxon>
        <taxon>metagenomes</taxon>
        <taxon>ecological metagenomes</taxon>
    </lineage>
</organism>
<dbReference type="InterPro" id="IPR011251">
    <property type="entry name" value="Luciferase-like_dom"/>
</dbReference>
<dbReference type="PANTHER" id="PTHR43244:SF1">
    <property type="entry name" value="5,10-METHYLENETETRAHYDROMETHANOPTERIN REDUCTASE"/>
    <property type="match status" value="1"/>
</dbReference>
<dbReference type="EMBL" id="UINC01103623">
    <property type="protein sequence ID" value="SVC66146.1"/>
    <property type="molecule type" value="Genomic_DNA"/>
</dbReference>
<dbReference type="AlphaFoldDB" id="A0A382NYK2"/>